<accession>A0A9Q1BWS2</accession>
<evidence type="ECO:0000256" key="1">
    <source>
        <dbReference type="SAM" id="Phobius"/>
    </source>
</evidence>
<proteinExistence type="predicted"/>
<dbReference type="EMBL" id="JAIZAY010000010">
    <property type="protein sequence ID" value="KAJ8034162.1"/>
    <property type="molecule type" value="Genomic_DNA"/>
</dbReference>
<protein>
    <submittedName>
        <fullName evidence="2">Uncharacterized protein</fullName>
    </submittedName>
</protein>
<keyword evidence="1" id="KW-0472">Membrane</keyword>
<comment type="caution">
    <text evidence="2">The sequence shown here is derived from an EMBL/GenBank/DDBJ whole genome shotgun (WGS) entry which is preliminary data.</text>
</comment>
<name>A0A9Q1BWS2_HOLLE</name>
<evidence type="ECO:0000313" key="2">
    <source>
        <dbReference type="EMBL" id="KAJ8034162.1"/>
    </source>
</evidence>
<keyword evidence="1" id="KW-1133">Transmembrane helix</keyword>
<dbReference type="Proteomes" id="UP001152320">
    <property type="component" value="Chromosome 10"/>
</dbReference>
<feature type="transmembrane region" description="Helical" evidence="1">
    <location>
        <begin position="41"/>
        <end position="63"/>
    </location>
</feature>
<sequence>MIHRGVLTGAAVGMATGAWVTIGSKVTAGNEYIFPLYKLSFMWYGTATILVTLVTAIVFSEFFRIMLPEIKERFIEPRLMFAWLRPKTNVYSVSTPARVEMRTTQSIDSSIAVST</sequence>
<gene>
    <name evidence="2" type="ORF">HOLleu_20886</name>
</gene>
<reference evidence="2" key="1">
    <citation type="submission" date="2021-10" db="EMBL/GenBank/DDBJ databases">
        <title>Tropical sea cucumber genome reveals ecological adaptation and Cuvierian tubules defense mechanism.</title>
        <authorList>
            <person name="Chen T."/>
        </authorList>
    </citation>
    <scope>NUCLEOTIDE SEQUENCE</scope>
    <source>
        <strain evidence="2">Nanhai2018</strain>
        <tissue evidence="2">Muscle</tissue>
    </source>
</reference>
<dbReference type="AlphaFoldDB" id="A0A9Q1BWS2"/>
<evidence type="ECO:0000313" key="3">
    <source>
        <dbReference type="Proteomes" id="UP001152320"/>
    </source>
</evidence>
<keyword evidence="1" id="KW-0812">Transmembrane</keyword>
<organism evidence="2 3">
    <name type="scientific">Holothuria leucospilota</name>
    <name type="common">Black long sea cucumber</name>
    <name type="synonym">Mertensiothuria leucospilota</name>
    <dbReference type="NCBI Taxonomy" id="206669"/>
    <lineage>
        <taxon>Eukaryota</taxon>
        <taxon>Metazoa</taxon>
        <taxon>Echinodermata</taxon>
        <taxon>Eleutherozoa</taxon>
        <taxon>Echinozoa</taxon>
        <taxon>Holothuroidea</taxon>
        <taxon>Aspidochirotacea</taxon>
        <taxon>Aspidochirotida</taxon>
        <taxon>Holothuriidae</taxon>
        <taxon>Holothuria</taxon>
    </lineage>
</organism>
<keyword evidence="3" id="KW-1185">Reference proteome</keyword>